<reference evidence="1 2" key="1">
    <citation type="submission" date="2017-03" db="EMBL/GenBank/DDBJ databases">
        <authorList>
            <person name="Afonso C.L."/>
            <person name="Miller P.J."/>
            <person name="Scott M.A."/>
            <person name="Spackman E."/>
            <person name="Goraichik I."/>
            <person name="Dimitrov K.M."/>
            <person name="Suarez D.L."/>
            <person name="Swayne D.E."/>
        </authorList>
    </citation>
    <scope>NUCLEOTIDE SEQUENCE [LARGE SCALE GENOMIC DNA]</scope>
    <source>
        <strain evidence="1 2">ATCC 51113</strain>
    </source>
</reference>
<dbReference type="Pfam" id="PF05069">
    <property type="entry name" value="Phage_tail_S"/>
    <property type="match status" value="1"/>
</dbReference>
<evidence type="ECO:0000313" key="1">
    <source>
        <dbReference type="EMBL" id="OQM43546.1"/>
    </source>
</evidence>
<accession>A0A1V8P4D0</accession>
<comment type="caution">
    <text evidence="1">The sequence shown here is derived from an EMBL/GenBank/DDBJ whole genome shotgun (WGS) entry which is preliminary data.</text>
</comment>
<organism evidence="1 2">
    <name type="scientific">Citrobacter braakii</name>
    <dbReference type="NCBI Taxonomy" id="57706"/>
    <lineage>
        <taxon>Bacteria</taxon>
        <taxon>Pseudomonadati</taxon>
        <taxon>Pseudomonadota</taxon>
        <taxon>Gammaproteobacteria</taxon>
        <taxon>Enterobacterales</taxon>
        <taxon>Enterobacteriaceae</taxon>
        <taxon>Citrobacter</taxon>
        <taxon>Citrobacter freundii complex</taxon>
    </lineage>
</organism>
<gene>
    <name evidence="1" type="ORF">BZK42_01260</name>
</gene>
<evidence type="ECO:0000313" key="2">
    <source>
        <dbReference type="Proteomes" id="UP000192573"/>
    </source>
</evidence>
<protein>
    <submittedName>
        <fullName evidence="1">Phage virion morphogenesis protein</fullName>
    </submittedName>
</protein>
<dbReference type="AlphaFoldDB" id="A0A1V8P4D0"/>
<dbReference type="RefSeq" id="WP_079813630.1">
    <property type="nucleotide sequence ID" value="NZ_CP077405.1"/>
</dbReference>
<dbReference type="NCBIfam" id="TIGR01635">
    <property type="entry name" value="tail_comp_S"/>
    <property type="match status" value="1"/>
</dbReference>
<dbReference type="InterPro" id="IPR006522">
    <property type="entry name" value="Phage_virion_morphogenesis"/>
</dbReference>
<proteinExistence type="predicted"/>
<name>A0A1V8P4D0_CITBR</name>
<sequence length="158" mass="17539">MSTIDAAVVIDVKRLQRVFLELQAMGDNGKGLTRSVAASLLSSSEMAFEQQKEPDGDKWHEWSEPWRAWRTKHGYIPGKILTLHGKLAGEMTTDYGDTYAMIGSSEPYAAIHQWGGTPDMRPGPAAIPARPYMGFDKVAEKEILSLIKKRFEKAVDAS</sequence>
<dbReference type="Proteomes" id="UP000192573">
    <property type="component" value="Unassembled WGS sequence"/>
</dbReference>
<dbReference type="EMBL" id="NAEW01000001">
    <property type="protein sequence ID" value="OQM43546.1"/>
    <property type="molecule type" value="Genomic_DNA"/>
</dbReference>